<evidence type="ECO:0000313" key="14">
    <source>
        <dbReference type="Proteomes" id="UP000024635"/>
    </source>
</evidence>
<evidence type="ECO:0000256" key="2">
    <source>
        <dbReference type="ARBA" id="ARBA00022729"/>
    </source>
</evidence>
<dbReference type="FunFam" id="2.10.25.10:FF:000038">
    <property type="entry name" value="Fibrillin 2"/>
    <property type="match status" value="1"/>
</dbReference>
<feature type="transmembrane region" description="Helical" evidence="8">
    <location>
        <begin position="1886"/>
        <end position="1908"/>
    </location>
</feature>
<dbReference type="PROSITE" id="PS00022">
    <property type="entry name" value="EGF_1"/>
    <property type="match status" value="1"/>
</dbReference>
<dbReference type="PANTHER" id="PTHR12916">
    <property type="entry name" value="CYTOCHROME C OXIDASE POLYPEPTIDE VIC-2"/>
    <property type="match status" value="1"/>
</dbReference>
<dbReference type="FunFam" id="3.40.50.410:FF:000047">
    <property type="entry name" value="von Willebrand factor A domain containing 2"/>
    <property type="match status" value="1"/>
</dbReference>
<gene>
    <name evidence="13" type="primary">Acey_s0037.g3529</name>
    <name evidence="13" type="ORF">Y032_0037g3529</name>
</gene>
<dbReference type="InterPro" id="IPR036465">
    <property type="entry name" value="vWFA_dom_sf"/>
</dbReference>
<feature type="domain" description="EGF-like" evidence="11">
    <location>
        <begin position="1240"/>
        <end position="1279"/>
    </location>
</feature>
<feature type="disulfide bond" evidence="6">
    <location>
        <begin position="1868"/>
        <end position="1877"/>
    </location>
</feature>
<dbReference type="Pfam" id="PF12661">
    <property type="entry name" value="hEGF"/>
    <property type="match status" value="3"/>
</dbReference>
<feature type="domain" description="EGF-like" evidence="11">
    <location>
        <begin position="306"/>
        <end position="343"/>
    </location>
</feature>
<evidence type="ECO:0000256" key="5">
    <source>
        <dbReference type="ARBA" id="ARBA00023180"/>
    </source>
</evidence>
<dbReference type="Gene3D" id="2.10.25.10">
    <property type="entry name" value="Laminin"/>
    <property type="match status" value="17"/>
</dbReference>
<organism evidence="13 14">
    <name type="scientific">Ancylostoma ceylanicum</name>
    <dbReference type="NCBI Taxonomy" id="53326"/>
    <lineage>
        <taxon>Eukaryota</taxon>
        <taxon>Metazoa</taxon>
        <taxon>Ecdysozoa</taxon>
        <taxon>Nematoda</taxon>
        <taxon>Chromadorea</taxon>
        <taxon>Rhabditida</taxon>
        <taxon>Rhabditina</taxon>
        <taxon>Rhabditomorpha</taxon>
        <taxon>Strongyloidea</taxon>
        <taxon>Ancylostomatidae</taxon>
        <taxon>Ancylostomatinae</taxon>
        <taxon>Ancylostoma</taxon>
    </lineage>
</organism>
<keyword evidence="14" id="KW-1185">Reference proteome</keyword>
<accession>A0A016UJR4</accession>
<evidence type="ECO:0000256" key="6">
    <source>
        <dbReference type="PROSITE-ProRule" id="PRU00076"/>
    </source>
</evidence>
<keyword evidence="2 9" id="KW-0732">Signal</keyword>
<keyword evidence="1 6" id="KW-0245">EGF-like domain</keyword>
<dbReference type="InterPro" id="IPR009030">
    <property type="entry name" value="Growth_fac_rcpt_cys_sf"/>
</dbReference>
<feature type="compositionally biased region" description="Polar residues" evidence="7">
    <location>
        <begin position="260"/>
        <end position="273"/>
    </location>
</feature>
<keyword evidence="8" id="KW-1133">Transmembrane helix</keyword>
<feature type="domain" description="EGF-like" evidence="11">
    <location>
        <begin position="150"/>
        <end position="191"/>
    </location>
</feature>
<evidence type="ECO:0000256" key="7">
    <source>
        <dbReference type="SAM" id="MobiDB-lite"/>
    </source>
</evidence>
<dbReference type="OrthoDB" id="6022609at2759"/>
<feature type="domain" description="EGF-like" evidence="11">
    <location>
        <begin position="1096"/>
        <end position="1135"/>
    </location>
</feature>
<dbReference type="Pfam" id="PF12947">
    <property type="entry name" value="EGF_3"/>
    <property type="match status" value="1"/>
</dbReference>
<reference evidence="14" key="1">
    <citation type="journal article" date="2015" name="Nat. Genet.">
        <title>The genome and transcriptome of the zoonotic hookworm Ancylostoma ceylanicum identify infection-specific gene families.</title>
        <authorList>
            <person name="Schwarz E.M."/>
            <person name="Hu Y."/>
            <person name="Antoshechkin I."/>
            <person name="Miller M.M."/>
            <person name="Sternberg P.W."/>
            <person name="Aroian R.V."/>
        </authorList>
    </citation>
    <scope>NUCLEOTIDE SEQUENCE</scope>
    <source>
        <strain evidence="14">HY135</strain>
    </source>
</reference>
<feature type="domain" description="EGF-like" evidence="11">
    <location>
        <begin position="1146"/>
        <end position="1185"/>
    </location>
</feature>
<dbReference type="InterPro" id="IPR000152">
    <property type="entry name" value="EGF-type_Asp/Asn_hydroxyl_site"/>
</dbReference>
<dbReference type="CDD" id="cd00054">
    <property type="entry name" value="EGF_CA"/>
    <property type="match status" value="8"/>
</dbReference>
<dbReference type="InterPro" id="IPR024731">
    <property type="entry name" value="NELL2-like_EGF"/>
</dbReference>
<dbReference type="InterPro" id="IPR056590">
    <property type="entry name" value="Mua-3/Mup-4_EGF"/>
</dbReference>
<dbReference type="SMART" id="SM00181">
    <property type="entry name" value="EGF"/>
    <property type="match status" value="26"/>
</dbReference>
<feature type="domain" description="EGF-like" evidence="11">
    <location>
        <begin position="756"/>
        <end position="800"/>
    </location>
</feature>
<feature type="domain" description="EGF-like" evidence="11">
    <location>
        <begin position="849"/>
        <end position="887"/>
    </location>
</feature>
<dbReference type="SMART" id="SM00327">
    <property type="entry name" value="VWA"/>
    <property type="match status" value="1"/>
</dbReference>
<feature type="domain" description="EGF-like" evidence="11">
    <location>
        <begin position="998"/>
        <end position="1037"/>
    </location>
</feature>
<dbReference type="STRING" id="53326.A0A016UJR4"/>
<dbReference type="SMART" id="SM00200">
    <property type="entry name" value="SEA"/>
    <property type="match status" value="2"/>
</dbReference>
<dbReference type="PROSITE" id="PS00010">
    <property type="entry name" value="ASX_HYDROXYL"/>
    <property type="match status" value="14"/>
</dbReference>
<dbReference type="EMBL" id="JARK01001373">
    <property type="protein sequence ID" value="EYC15445.1"/>
    <property type="molecule type" value="Genomic_DNA"/>
</dbReference>
<dbReference type="InterPro" id="IPR002035">
    <property type="entry name" value="VWF_A"/>
</dbReference>
<dbReference type="InterPro" id="IPR018097">
    <property type="entry name" value="EGF_Ca-bd_CS"/>
</dbReference>
<feature type="domain" description="EGF-like" evidence="11">
    <location>
        <begin position="1797"/>
        <end position="1835"/>
    </location>
</feature>
<dbReference type="PROSITE" id="PS50234">
    <property type="entry name" value="VWFA"/>
    <property type="match status" value="1"/>
</dbReference>
<name>A0A016UJR4_9BILA</name>
<feature type="domain" description="EGF-like" evidence="11">
    <location>
        <begin position="405"/>
        <end position="444"/>
    </location>
</feature>
<feature type="domain" description="EGF-like" evidence="11">
    <location>
        <begin position="1647"/>
        <end position="1683"/>
    </location>
</feature>
<dbReference type="Pfam" id="PF23427">
    <property type="entry name" value="EGF_4"/>
    <property type="match status" value="1"/>
</dbReference>
<dbReference type="Pfam" id="PF07645">
    <property type="entry name" value="EGF_CA"/>
    <property type="match status" value="9"/>
</dbReference>
<protein>
    <recommendedName>
        <fullName evidence="15">EGF-like domain protein</fullName>
    </recommendedName>
</protein>
<feature type="domain" description="EGF-like" evidence="11">
    <location>
        <begin position="899"/>
        <end position="937"/>
    </location>
</feature>
<keyword evidence="5" id="KW-0325">Glycoprotein</keyword>
<dbReference type="Gene3D" id="3.40.50.410">
    <property type="entry name" value="von Willebrand factor, type A domain"/>
    <property type="match status" value="1"/>
</dbReference>
<keyword evidence="4 6" id="KW-1015">Disulfide bond</keyword>
<dbReference type="PROSITE" id="PS50024">
    <property type="entry name" value="SEA"/>
    <property type="match status" value="2"/>
</dbReference>
<dbReference type="InterPro" id="IPR049883">
    <property type="entry name" value="NOTCH1_EGF-like"/>
</dbReference>
<evidence type="ECO:0000256" key="1">
    <source>
        <dbReference type="ARBA" id="ARBA00022536"/>
    </source>
</evidence>
<feature type="domain" description="EGF-like" evidence="11">
    <location>
        <begin position="99"/>
        <end position="138"/>
    </location>
</feature>
<dbReference type="InterPro" id="IPR001881">
    <property type="entry name" value="EGF-like_Ca-bd_dom"/>
</dbReference>
<evidence type="ECO:0000259" key="11">
    <source>
        <dbReference type="PROSITE" id="PS50026"/>
    </source>
</evidence>
<proteinExistence type="predicted"/>
<dbReference type="SUPFAM" id="SSF57196">
    <property type="entry name" value="EGF/Laminin"/>
    <property type="match status" value="3"/>
</dbReference>
<evidence type="ECO:0000259" key="10">
    <source>
        <dbReference type="PROSITE" id="PS50024"/>
    </source>
</evidence>
<dbReference type="SUPFAM" id="SSF53300">
    <property type="entry name" value="vWA-like"/>
    <property type="match status" value="1"/>
</dbReference>
<dbReference type="GO" id="GO:0005112">
    <property type="term" value="F:Notch binding"/>
    <property type="evidence" value="ECO:0007669"/>
    <property type="project" value="TreeGrafter"/>
</dbReference>
<evidence type="ECO:0000256" key="9">
    <source>
        <dbReference type="SAM" id="SignalP"/>
    </source>
</evidence>
<evidence type="ECO:0000256" key="3">
    <source>
        <dbReference type="ARBA" id="ARBA00022737"/>
    </source>
</evidence>
<keyword evidence="3" id="KW-0677">Repeat</keyword>
<dbReference type="PANTHER" id="PTHR12916:SF4">
    <property type="entry name" value="UNINFLATABLE, ISOFORM C"/>
    <property type="match status" value="1"/>
</dbReference>
<dbReference type="InterPro" id="IPR013032">
    <property type="entry name" value="EGF-like_CS"/>
</dbReference>
<evidence type="ECO:0000259" key="12">
    <source>
        <dbReference type="PROSITE" id="PS50234"/>
    </source>
</evidence>
<feature type="domain" description="EGF-like" evidence="11">
    <location>
        <begin position="355"/>
        <end position="393"/>
    </location>
</feature>
<feature type="domain" description="VWFA" evidence="12">
    <location>
        <begin position="465"/>
        <end position="644"/>
    </location>
</feature>
<dbReference type="GO" id="GO:0005509">
    <property type="term" value="F:calcium ion binding"/>
    <property type="evidence" value="ECO:0007669"/>
    <property type="project" value="InterPro"/>
</dbReference>
<dbReference type="SUPFAM" id="SSF57184">
    <property type="entry name" value="Growth factor receptor domain"/>
    <property type="match status" value="2"/>
</dbReference>
<dbReference type="InterPro" id="IPR057353">
    <property type="entry name" value="TNFR_nem"/>
</dbReference>
<comment type="caution">
    <text evidence="6">Lacks conserved residue(s) required for the propagation of feature annotation.</text>
</comment>
<feature type="domain" description="EGF-like" evidence="11">
    <location>
        <begin position="1742"/>
        <end position="1779"/>
    </location>
</feature>
<feature type="region of interest" description="Disordered" evidence="7">
    <location>
        <begin position="254"/>
        <end position="273"/>
    </location>
</feature>
<keyword evidence="8" id="KW-0472">Membrane</keyword>
<feature type="domain" description="SEA" evidence="10">
    <location>
        <begin position="1346"/>
        <end position="1475"/>
    </location>
</feature>
<dbReference type="InterPro" id="IPR000742">
    <property type="entry name" value="EGF"/>
</dbReference>
<feature type="domain" description="EGF-like" evidence="11">
    <location>
        <begin position="1842"/>
        <end position="1878"/>
    </location>
</feature>
<feature type="chain" id="PRO_5001492449" description="EGF-like domain protein" evidence="9">
    <location>
        <begin position="43"/>
        <end position="2123"/>
    </location>
</feature>
<keyword evidence="8" id="KW-0812">Transmembrane</keyword>
<dbReference type="GO" id="GO:0007219">
    <property type="term" value="P:Notch signaling pathway"/>
    <property type="evidence" value="ECO:0007669"/>
    <property type="project" value="TreeGrafter"/>
</dbReference>
<dbReference type="PRINTS" id="PR00453">
    <property type="entry name" value="VWFADOMAIN"/>
</dbReference>
<evidence type="ECO:0008006" key="15">
    <source>
        <dbReference type="Google" id="ProtNLM"/>
    </source>
</evidence>
<evidence type="ECO:0000256" key="8">
    <source>
        <dbReference type="SAM" id="Phobius"/>
    </source>
</evidence>
<dbReference type="Pfam" id="PF00008">
    <property type="entry name" value="EGF"/>
    <property type="match status" value="1"/>
</dbReference>
<feature type="domain" description="SEA" evidence="10">
    <location>
        <begin position="1520"/>
        <end position="1650"/>
    </location>
</feature>
<sequence>MSIAAILPLLRRSLITRCTSGPNTMARRAIVVFLLQLAVCQANTYGRQQQTYASNLQCRVDDPLSCSQAKHEVCVFANGQYRCECPNGVNRLHDGRCLWVNECARPSLNSCHKDANCIDKEVGYTCECKPGYADVSQDRVNRPGRICQKTSNECSQKQTYGVDCDPNAACVDTPEGFQCVCQPGFADISSSVSKLPGRKCVEVVNECTTGKADCSCNADCFDRAEGYECKCRPGFVDASPDTVHYPGRVCNKPKSPEHYGQTSRQPQCSSSEQCGPNEECRFNAKGEMVCQCKRGAVQQRDGKCKVFSQCERMNECDRNAICSNTYDGFKCQCKAGYIDVSPDPYHLPGRKCQQIINECADGTADCSPYAECIDLQQGYMCKCKMGYTDVSSRYNLQPGRRCSQGANQCTDPSLHSCDQNADCVQLPDGYTCKCFGGYVDVSSNANLAPGRVCTLSTVCPVQATDLVFLIDGSGSIGSYIFQTEVLRFLAEFTELFDIAPDKTRVSVVQYSDQIRHEFGLDDYKDSKSLHDAIRGIDYLTGLTRTGAAIEHVATEAFSERRGARPLSQRVARVCIVITDGRSQDNVTIPATNARKQNIQLFAVGVTNHVLQAELEEITGAKDRTFHVNAFEDLNTRLRSAIQKVTCPQTETPKPTAGPCDPSTHTGCDRALNQVCMLKNGKYTCGCPDGFDLHPVTKVCGGDVCNPEIATSCPDPEICERTPFGNWRCTCPADLGWRDPHTGACKIGTPPATTSASNDECNPGQQNSCGPNAKCIRGPGGEFVCQCSAGFVRNAKSDKCQAPGTCDPSIPDSCDARKKEKCLPGANGEYTCQCDSSKFYKRHPVTEICLIDECSAGTHDCDANARCTDTDESFICTCNTGFLDKSPDQTKKPGRVCTQLRNECQENRHNCSANADCIDLPDGFLCRCKEGFVDVSPNIHVFAGLDCRALVDECASKTTNTCHEHAICIDTRDAYKCQCKEGYVDHDELRNPGRDCRKMNQICESGRHDCDKNAQCIERGTNDYECVCKPGFLDRSPLPHRTGRKCLERVCLDDKKHDCHIAAVCEEVDGPEKYTCKCRDGYVDANKNKPGRECRELVNECLDSSLNDCDPAATCKDTPDSYECVCPIGSRDISKDPAKPGRNCFGLVNECLMPHLNNCSRFADCIDKEEGYECKCKPDYHDQNPSNPGTNCKFIINECLAENLNDCDKKAECIDTIDGYECKCKAPYKDEMPESPGRVCRYNECADPKDNDCDNNADCIDTDDSYICQCKPGFFDENTDPQKTGRVCIGLVIDRPQETEKTTLNPNLVPCGNTHCRIDLHEVCIGGSKCGCRPGEARSSPEEKCVAVTEVPIVVRVIDFDGEPLQYSTDYSRPNSPEHVQIVDTAVKGLGDVFSHTDVAPRYVTTDVNFITNPKVENSTWDRGLLINGSVKLSGPEEVDKCKLFQQFVARVNAAGGRIDKLKVADDFTLLDPCKVEDQVYGTSCGTSFCNEALGEECIAGKLCGCPKGQKRKDAKSPCRVVESFNLPLYVIKDANKVIKFTPNIANPRNDEHKDLVERFEMGVAESYDKTPLRGGFVTAEVNDIEEPSTRNASWIHGILYNFTSHFVRGSVGEPSTVFTDLVEYITKKNNYEVGTSKLFISSDQANPFSSCYSSDCHANAICTPVGKGYKCECPSGYRDLNPTHPGRQCLSYVGVNECEKPELNECSPDARCIDLDYLYKCECVAPYVNAAPQGAVPGSVCTIDYCSDVHFCPLNSTCKNVGDQAKCDCNAGFVDLRKSDRLSEAGLGDAICMRHSDVNECALGLHNCSAAAICTDTKLGYDCRCPDGYTDGNPSEPGRVCAALLCGLCNGHGDCIHDSVTNNVTCSCVDGYSGQFCEVAPSNAGLILMTILALLFLLLTLLCCLYLCARCRCFGARGVSEGSASGREILGSDYYTIPRAKLKPGYGAGGEEMMGHDNAAVLGAYLDDGASMSSDGSLEEIERRVTTDVTTREIRTTTVRDEMGNVVSQSQTVSHGPLETDTEQYAVTSSDHFRHASSAGAAGGAAVVGMGSAMGAGHMRESSHAAMYESDSEGSDAGRATYDRVTRVAQSHDFLPGVDPRTGTERRRNEVLTTTTAEEVNYF</sequence>
<feature type="domain" description="EGF-like" evidence="11">
    <location>
        <begin position="1194"/>
        <end position="1233"/>
    </location>
</feature>
<dbReference type="FunFam" id="2.10.25.10:FF:000291">
    <property type="entry name" value="Transmembrane matrix receptor MUP-4"/>
    <property type="match status" value="1"/>
</dbReference>
<dbReference type="Proteomes" id="UP000024635">
    <property type="component" value="Unassembled WGS sequence"/>
</dbReference>
<evidence type="ECO:0000313" key="13">
    <source>
        <dbReference type="EMBL" id="EYC15445.1"/>
    </source>
</evidence>
<evidence type="ECO:0000256" key="4">
    <source>
        <dbReference type="ARBA" id="ARBA00023157"/>
    </source>
</evidence>
<feature type="domain" description="EGF-like" evidence="11">
    <location>
        <begin position="1694"/>
        <end position="1733"/>
    </location>
</feature>
<feature type="domain" description="EGF-like" evidence="11">
    <location>
        <begin position="949"/>
        <end position="988"/>
    </location>
</feature>
<dbReference type="Pfam" id="PF00092">
    <property type="entry name" value="VWA"/>
    <property type="match status" value="1"/>
</dbReference>
<dbReference type="InterPro" id="IPR000082">
    <property type="entry name" value="SEA_dom"/>
</dbReference>
<comment type="caution">
    <text evidence="13">The sequence shown here is derived from an EMBL/GenBank/DDBJ whole genome shotgun (WGS) entry which is preliminary data.</text>
</comment>
<dbReference type="Pfam" id="PF25314">
    <property type="entry name" value="TNFR_nem"/>
    <property type="match status" value="2"/>
</dbReference>
<feature type="disulfide bond" evidence="6">
    <location>
        <begin position="1849"/>
        <end position="1866"/>
    </location>
</feature>
<dbReference type="PROSITE" id="PS01186">
    <property type="entry name" value="EGF_2"/>
    <property type="match status" value="2"/>
</dbReference>
<feature type="signal peptide" evidence="9">
    <location>
        <begin position="1"/>
        <end position="42"/>
    </location>
</feature>
<dbReference type="Pfam" id="PF25478">
    <property type="entry name" value="EGF_Mua-3"/>
    <property type="match status" value="1"/>
</dbReference>
<dbReference type="PROSITE" id="PS01187">
    <property type="entry name" value="EGF_CA"/>
    <property type="match status" value="1"/>
</dbReference>
<dbReference type="SMART" id="SM00179">
    <property type="entry name" value="EGF_CA"/>
    <property type="match status" value="20"/>
</dbReference>
<dbReference type="PROSITE" id="PS50026">
    <property type="entry name" value="EGF_3"/>
    <property type="match status" value="19"/>
</dbReference>